<accession>A0A3S4V6H1</accession>
<geneLocation type="plasmid" evidence="1 2">
    <name>25</name>
</geneLocation>
<keyword evidence="1" id="KW-0614">Plasmid</keyword>
<evidence type="ECO:0000313" key="2">
    <source>
        <dbReference type="Proteomes" id="UP000281170"/>
    </source>
</evidence>
<proteinExistence type="predicted"/>
<dbReference type="KEGG" id="ladl:NCTC12735_01832"/>
<dbReference type="Proteomes" id="UP000281170">
    <property type="component" value="Plasmid 25"/>
</dbReference>
<name>A0A3S4V6H1_9GAMM</name>
<reference evidence="1 2" key="1">
    <citation type="submission" date="2018-12" db="EMBL/GenBank/DDBJ databases">
        <authorList>
            <consortium name="Pathogen Informatics"/>
        </authorList>
    </citation>
    <scope>NUCLEOTIDE SEQUENCE [LARGE SCALE GENOMIC DNA]</scope>
    <source>
        <strain evidence="1 2">NCTC12735</strain>
        <plasmid evidence="2">25</plasmid>
    </source>
</reference>
<gene>
    <name evidence="1" type="ORF">NCTC12735_01832</name>
</gene>
<dbReference type="AlphaFoldDB" id="A0A3S4V6H1"/>
<organism evidence="1 2">
    <name type="scientific">Legionella adelaidensis</name>
    <dbReference type="NCBI Taxonomy" id="45056"/>
    <lineage>
        <taxon>Bacteria</taxon>
        <taxon>Pseudomonadati</taxon>
        <taxon>Pseudomonadota</taxon>
        <taxon>Gammaproteobacteria</taxon>
        <taxon>Legionellales</taxon>
        <taxon>Legionellaceae</taxon>
        <taxon>Legionella</taxon>
    </lineage>
</organism>
<evidence type="ECO:0000313" key="1">
    <source>
        <dbReference type="EMBL" id="VEH86184.1"/>
    </source>
</evidence>
<protein>
    <submittedName>
        <fullName evidence="1">Uncharacterized protein</fullName>
    </submittedName>
</protein>
<sequence length="135" mass="14575">MVELGASKAFSSSSVNPFFPLVSTPNTQCLPNFNNALTKCAVGVFRSIFRCWAGTTWPIPPISGFISFKTLSVANNLARVENCIVFRLGWLPGFKSSSKGCKNSCIIPILAANQSANWSSEISAGELEERINSPL</sequence>
<dbReference type="EMBL" id="LR134434">
    <property type="protein sequence ID" value="VEH86184.1"/>
    <property type="molecule type" value="Genomic_DNA"/>
</dbReference>